<evidence type="ECO:0000313" key="2">
    <source>
        <dbReference type="Proteomes" id="UP001454036"/>
    </source>
</evidence>
<organism evidence="1 2">
    <name type="scientific">Lithospermum erythrorhizon</name>
    <name type="common">Purple gromwell</name>
    <name type="synonym">Lithospermum officinale var. erythrorhizon</name>
    <dbReference type="NCBI Taxonomy" id="34254"/>
    <lineage>
        <taxon>Eukaryota</taxon>
        <taxon>Viridiplantae</taxon>
        <taxon>Streptophyta</taxon>
        <taxon>Embryophyta</taxon>
        <taxon>Tracheophyta</taxon>
        <taxon>Spermatophyta</taxon>
        <taxon>Magnoliopsida</taxon>
        <taxon>eudicotyledons</taxon>
        <taxon>Gunneridae</taxon>
        <taxon>Pentapetalae</taxon>
        <taxon>asterids</taxon>
        <taxon>lamiids</taxon>
        <taxon>Boraginales</taxon>
        <taxon>Boraginaceae</taxon>
        <taxon>Boraginoideae</taxon>
        <taxon>Lithospermeae</taxon>
        <taxon>Lithospermum</taxon>
    </lineage>
</organism>
<sequence>MRHSWVIKGFTMRMFKWDENFNPKFESSIAPVWIRFPQLPLFFYDDEALLDLANTIGKPLKIDPLNQNRVKLGEAGVYVELDVSKNPKDKIWIGFNKKGDNDKLITVEGFWQLVTYERCPIYCDQCKHLGHTQDKCKVRRQFQNVPITELTIFQNAELEDATSLKKTLICSTLGAPARLVHHQCGEVIRDVSQTGP</sequence>
<keyword evidence="2" id="KW-1185">Reference proteome</keyword>
<proteinExistence type="predicted"/>
<accession>A0AAV3R3D9</accession>
<gene>
    <name evidence="1" type="ORF">LIER_43876</name>
</gene>
<dbReference type="EMBL" id="BAABME010040362">
    <property type="protein sequence ID" value="GAA0170483.1"/>
    <property type="molecule type" value="Genomic_DNA"/>
</dbReference>
<dbReference type="PANTHER" id="PTHR31286">
    <property type="entry name" value="GLYCINE-RICH CELL WALL STRUCTURAL PROTEIN 1.8-LIKE"/>
    <property type="match status" value="1"/>
</dbReference>
<dbReference type="AlphaFoldDB" id="A0AAV3R3D9"/>
<dbReference type="Proteomes" id="UP001454036">
    <property type="component" value="Unassembled WGS sequence"/>
</dbReference>
<evidence type="ECO:0000313" key="1">
    <source>
        <dbReference type="EMBL" id="GAA0170483.1"/>
    </source>
</evidence>
<name>A0AAV3R3D9_LITER</name>
<comment type="caution">
    <text evidence="1">The sequence shown here is derived from an EMBL/GenBank/DDBJ whole genome shotgun (WGS) entry which is preliminary data.</text>
</comment>
<evidence type="ECO:0008006" key="3">
    <source>
        <dbReference type="Google" id="ProtNLM"/>
    </source>
</evidence>
<reference evidence="1 2" key="1">
    <citation type="submission" date="2024-01" db="EMBL/GenBank/DDBJ databases">
        <title>The complete chloroplast genome sequence of Lithospermum erythrorhizon: insights into the phylogenetic relationship among Boraginaceae species and the maternal lineages of purple gromwells.</title>
        <authorList>
            <person name="Okada T."/>
            <person name="Watanabe K."/>
        </authorList>
    </citation>
    <scope>NUCLEOTIDE SEQUENCE [LARGE SCALE GENOMIC DNA]</scope>
</reference>
<protein>
    <recommendedName>
        <fullName evidence="3">DUF4283 domain-containing protein</fullName>
    </recommendedName>
</protein>
<dbReference type="PANTHER" id="PTHR31286:SF179">
    <property type="entry name" value="RNASE H TYPE-1 DOMAIN-CONTAINING PROTEIN"/>
    <property type="match status" value="1"/>
</dbReference>
<dbReference type="InterPro" id="IPR040256">
    <property type="entry name" value="At4g02000-like"/>
</dbReference>